<dbReference type="Gene3D" id="3.30.390.80">
    <property type="entry name" value="DNA repair protein Rad52/59/22"/>
    <property type="match status" value="1"/>
</dbReference>
<keyword evidence="3" id="KW-0234">DNA repair</keyword>
<dbReference type="EMBL" id="JAGSOG010000011">
    <property type="protein sequence ID" value="MBR7832448.1"/>
    <property type="molecule type" value="Genomic_DNA"/>
</dbReference>
<dbReference type="AlphaFoldDB" id="A0A941EKB6"/>
<sequence length="371" mass="40393">MTVIPEHGLTGEQLDLLMRPLNGNRVQEHKGQAHLEAWDVRRWLTRVFGFTGWKDEILSLDLVHESVWPWVDGKTGEPVPGKHRATVVYRVTLRLVVKDVHGRELNSWEDVATGEAINQASVGDAHDLAVKAAVSQALKRCAVNLGDQFGLSLYNDGGTAPVIVRTVGHPNVPKPGAEQPAVEDAPVVGGEFAEQACSETSPQPEATAQPDVSFWDTDEGKHLMKVLHTVIAAKYGPKGDAERHAAFSKFTGRQITSAKQLTRDEVENFIAALRQQPDYAKPQPAPADENANFRIAEQLAQLPQTDPAEQLEEDLRDAVESSDNKFELDAAMNAATDARNAGKLSAEQYTRLTAAADQRAARGRQLAGAAV</sequence>
<comment type="caution">
    <text evidence="4">The sequence shown here is derived from an EMBL/GenBank/DDBJ whole genome shotgun (WGS) entry which is preliminary data.</text>
</comment>
<dbReference type="Pfam" id="PF04098">
    <property type="entry name" value="Rad52_Rad22"/>
    <property type="match status" value="1"/>
</dbReference>
<organism evidence="4 5">
    <name type="scientific">Actinospica durhamensis</name>
    <dbReference type="NCBI Taxonomy" id="1508375"/>
    <lineage>
        <taxon>Bacteria</taxon>
        <taxon>Bacillati</taxon>
        <taxon>Actinomycetota</taxon>
        <taxon>Actinomycetes</taxon>
        <taxon>Catenulisporales</taxon>
        <taxon>Actinospicaceae</taxon>
        <taxon>Actinospica</taxon>
    </lineage>
</organism>
<evidence type="ECO:0000256" key="2">
    <source>
        <dbReference type="ARBA" id="ARBA00022763"/>
    </source>
</evidence>
<dbReference type="GO" id="GO:0006302">
    <property type="term" value="P:double-strand break repair"/>
    <property type="evidence" value="ECO:0007669"/>
    <property type="project" value="UniProtKB-ARBA"/>
</dbReference>
<dbReference type="SUPFAM" id="SSF54768">
    <property type="entry name" value="dsRNA-binding domain-like"/>
    <property type="match status" value="1"/>
</dbReference>
<evidence type="ECO:0000256" key="1">
    <source>
        <dbReference type="ARBA" id="ARBA00006638"/>
    </source>
</evidence>
<dbReference type="InterPro" id="IPR042525">
    <property type="entry name" value="Rad52_Rad59_Rad22_sf"/>
</dbReference>
<evidence type="ECO:0000313" key="4">
    <source>
        <dbReference type="EMBL" id="MBR7832448.1"/>
    </source>
</evidence>
<dbReference type="GO" id="GO:0006310">
    <property type="term" value="P:DNA recombination"/>
    <property type="evidence" value="ECO:0007669"/>
    <property type="project" value="UniProtKB-ARBA"/>
</dbReference>
<dbReference type="InterPro" id="IPR041247">
    <property type="entry name" value="Rad52_fam"/>
</dbReference>
<evidence type="ECO:0008006" key="6">
    <source>
        <dbReference type="Google" id="ProtNLM"/>
    </source>
</evidence>
<keyword evidence="2" id="KW-0227">DNA damage</keyword>
<reference evidence="4" key="1">
    <citation type="submission" date="2021-04" db="EMBL/GenBank/DDBJ databases">
        <title>Genome based classification of Actinospica acidithermotolerans sp. nov., an actinobacterium isolated from an Indonesian hot spring.</title>
        <authorList>
            <person name="Kusuma A.B."/>
            <person name="Putra K.E."/>
            <person name="Nafisah S."/>
            <person name="Loh J."/>
            <person name="Nouioui I."/>
            <person name="Goodfellow M."/>
        </authorList>
    </citation>
    <scope>NUCLEOTIDE SEQUENCE</scope>
    <source>
        <strain evidence="4">CSCA 57</strain>
    </source>
</reference>
<accession>A0A941EKB6</accession>
<proteinExistence type="inferred from homology"/>
<keyword evidence="5" id="KW-1185">Reference proteome</keyword>
<dbReference type="RefSeq" id="WP_212526973.1">
    <property type="nucleotide sequence ID" value="NZ_JAGSOG010000011.1"/>
</dbReference>
<name>A0A941EKB6_9ACTN</name>
<evidence type="ECO:0000256" key="3">
    <source>
        <dbReference type="ARBA" id="ARBA00023204"/>
    </source>
</evidence>
<comment type="similarity">
    <text evidence="1">Belongs to the RAD52 family.</text>
</comment>
<gene>
    <name evidence="4" type="ORF">KDL01_04220</name>
</gene>
<evidence type="ECO:0000313" key="5">
    <source>
        <dbReference type="Proteomes" id="UP000675781"/>
    </source>
</evidence>
<protein>
    <recommendedName>
        <fullName evidence="6">Rad52/22 family double-strand break repair protein</fullName>
    </recommendedName>
</protein>
<dbReference type="Proteomes" id="UP000675781">
    <property type="component" value="Unassembled WGS sequence"/>
</dbReference>